<gene>
    <name evidence="3" type="ORF">FK220_009550</name>
</gene>
<evidence type="ECO:0000259" key="2">
    <source>
        <dbReference type="Pfam" id="PF19783"/>
    </source>
</evidence>
<evidence type="ECO:0000313" key="3">
    <source>
        <dbReference type="EMBL" id="NHF59584.1"/>
    </source>
</evidence>
<sequence>MKSYFFSALLLFMTTLKITAQEMTGYEIARFDYSMVPSAGDIYWGSYRLAITPNIPLGKRSRLVVNLSYEKKTYNFFDTVIGLETEPLEETHHMMAGVFYRSEFSRNWTIETLFSPVISSNLVDGLGQDDIQYAGSLVFTKIWQGKKNNLGLRFGLGYGALLGRPDFYPILSLEGTLKNSWHYRLGFPETTLKYVIGERQQLSFIARPQGSYTNLSGPLSFFGTGTFTHSKLEYEAIDIGIKHTYRMQPYLTSLVNVGYLSKNQLLLLDQNHNQLNDFNTGDSLYITMGLTININNRLDENND</sequence>
<reference evidence="3" key="2">
    <citation type="submission" date="2020-03" db="EMBL/GenBank/DDBJ databases">
        <title>Flavobacteriaceae bacterium strain TP-CH-4, a member of the family Flavobacteriaceae isolated from a deep-sea seamount.</title>
        <authorList>
            <person name="Zhang D.-C."/>
        </authorList>
    </citation>
    <scope>NUCLEOTIDE SEQUENCE</scope>
    <source>
        <strain evidence="3">TP-CH-4</strain>
    </source>
</reference>
<organism evidence="3 4">
    <name type="scientific">Pelagihabitans pacificus</name>
    <dbReference type="NCBI Taxonomy" id="2696054"/>
    <lineage>
        <taxon>Bacteria</taxon>
        <taxon>Pseudomonadati</taxon>
        <taxon>Bacteroidota</taxon>
        <taxon>Flavobacteriia</taxon>
        <taxon>Flavobacteriales</taxon>
        <taxon>Flavobacteriaceae</taxon>
        <taxon>Pelagihabitans</taxon>
    </lineage>
</organism>
<comment type="caution">
    <text evidence="3">The sequence shown here is derived from an EMBL/GenBank/DDBJ whole genome shotgun (WGS) entry which is preliminary data.</text>
</comment>
<evidence type="ECO:0000313" key="4">
    <source>
        <dbReference type="Proteomes" id="UP000707206"/>
    </source>
</evidence>
<feature type="chain" id="PRO_5037017644" description="DUF6268 domain-containing protein" evidence="1">
    <location>
        <begin position="21"/>
        <end position="303"/>
    </location>
</feature>
<evidence type="ECO:0000256" key="1">
    <source>
        <dbReference type="SAM" id="SignalP"/>
    </source>
</evidence>
<dbReference type="EMBL" id="VIKU02000002">
    <property type="protein sequence ID" value="NHF59584.1"/>
    <property type="molecule type" value="Genomic_DNA"/>
</dbReference>
<dbReference type="Proteomes" id="UP000707206">
    <property type="component" value="Unassembled WGS sequence"/>
</dbReference>
<reference evidence="3" key="1">
    <citation type="submission" date="2019-07" db="EMBL/GenBank/DDBJ databases">
        <authorList>
            <person name="De-Chao Zhang Q."/>
        </authorList>
    </citation>
    <scope>NUCLEOTIDE SEQUENCE</scope>
    <source>
        <strain evidence="3">TP-CH-4</strain>
    </source>
</reference>
<dbReference type="AlphaFoldDB" id="A0A967E6W0"/>
<accession>A0A967E6W0</accession>
<proteinExistence type="predicted"/>
<dbReference type="Pfam" id="PF19783">
    <property type="entry name" value="DUF6268"/>
    <property type="match status" value="1"/>
</dbReference>
<name>A0A967E6W0_9FLAO</name>
<keyword evidence="4" id="KW-1185">Reference proteome</keyword>
<protein>
    <recommendedName>
        <fullName evidence="2">DUF6268 domain-containing protein</fullName>
    </recommendedName>
</protein>
<feature type="domain" description="DUF6268" evidence="2">
    <location>
        <begin position="90"/>
        <end position="292"/>
    </location>
</feature>
<dbReference type="InterPro" id="IPR046235">
    <property type="entry name" value="DUF6268"/>
</dbReference>
<feature type="signal peptide" evidence="1">
    <location>
        <begin position="1"/>
        <end position="20"/>
    </location>
</feature>
<keyword evidence="1" id="KW-0732">Signal</keyword>
<dbReference type="RefSeq" id="WP_152574081.1">
    <property type="nucleotide sequence ID" value="NZ_VIKU02000002.1"/>
</dbReference>